<reference evidence="2 3" key="1">
    <citation type="submission" date="2017-11" db="EMBL/GenBank/DDBJ databases">
        <title>Sphingomonas oleivorans sp. nov., isolated from oil-contaminated soil.</title>
        <authorList>
            <person name="Wang L."/>
            <person name="Chen L."/>
        </authorList>
    </citation>
    <scope>NUCLEOTIDE SEQUENCE [LARGE SCALE GENOMIC DNA]</scope>
    <source>
        <strain evidence="2 3">K101</strain>
    </source>
</reference>
<keyword evidence="1" id="KW-0812">Transmembrane</keyword>
<dbReference type="Proteomes" id="UP000241206">
    <property type="component" value="Unassembled WGS sequence"/>
</dbReference>
<evidence type="ECO:0000313" key="3">
    <source>
        <dbReference type="Proteomes" id="UP000241206"/>
    </source>
</evidence>
<name>A0A2T4HJE0_9SPHN</name>
<organism evidence="2 3">
    <name type="scientific">Edaphosphingomonas fennica</name>
    <dbReference type="NCBI Taxonomy" id="114404"/>
    <lineage>
        <taxon>Bacteria</taxon>
        <taxon>Pseudomonadati</taxon>
        <taxon>Pseudomonadota</taxon>
        <taxon>Alphaproteobacteria</taxon>
        <taxon>Sphingomonadales</taxon>
        <taxon>Rhizorhabdaceae</taxon>
        <taxon>Edaphosphingomonas</taxon>
    </lineage>
</organism>
<sequence length="64" mass="6903">MGATVRFPEGCTATTKDEDMTAFLIRTAAAPVRRASQPQLRMMVGLALLSLILGVQAIWSLAVR</sequence>
<evidence type="ECO:0000313" key="2">
    <source>
        <dbReference type="EMBL" id="PTD15918.1"/>
    </source>
</evidence>
<keyword evidence="3" id="KW-1185">Reference proteome</keyword>
<protein>
    <submittedName>
        <fullName evidence="2">Uncharacterized protein</fullName>
    </submittedName>
</protein>
<evidence type="ECO:0000256" key="1">
    <source>
        <dbReference type="SAM" id="Phobius"/>
    </source>
</evidence>
<keyword evidence="1" id="KW-0472">Membrane</keyword>
<dbReference type="AlphaFoldDB" id="A0A2T4HJE0"/>
<gene>
    <name evidence="2" type="ORF">CV103_21560</name>
</gene>
<feature type="transmembrane region" description="Helical" evidence="1">
    <location>
        <begin position="43"/>
        <end position="62"/>
    </location>
</feature>
<dbReference type="EMBL" id="PHHF01000085">
    <property type="protein sequence ID" value="PTD15918.1"/>
    <property type="molecule type" value="Genomic_DNA"/>
</dbReference>
<comment type="caution">
    <text evidence="2">The sequence shown here is derived from an EMBL/GenBank/DDBJ whole genome shotgun (WGS) entry which is preliminary data.</text>
</comment>
<accession>A0A2T4HJE0</accession>
<keyword evidence="1" id="KW-1133">Transmembrane helix</keyword>
<proteinExistence type="predicted"/>